<proteinExistence type="predicted"/>
<keyword evidence="3" id="KW-1185">Reference proteome</keyword>
<protein>
    <submittedName>
        <fullName evidence="2">Uncharacterized protein</fullName>
    </submittedName>
</protein>
<dbReference type="Pfam" id="PF20064">
    <property type="entry name" value="DUF6463"/>
    <property type="match status" value="1"/>
</dbReference>
<name>A0ABR7L8E7_9PSEU</name>
<evidence type="ECO:0000313" key="2">
    <source>
        <dbReference type="EMBL" id="MBC6448952.1"/>
    </source>
</evidence>
<dbReference type="InterPro" id="IPR045590">
    <property type="entry name" value="DUF6463"/>
</dbReference>
<keyword evidence="1" id="KW-1133">Transmembrane helix</keyword>
<evidence type="ECO:0000313" key="3">
    <source>
        <dbReference type="Proteomes" id="UP000734823"/>
    </source>
</evidence>
<dbReference type="EMBL" id="JABVED010000009">
    <property type="protein sequence ID" value="MBC6448952.1"/>
    <property type="molecule type" value="Genomic_DNA"/>
</dbReference>
<gene>
    <name evidence="2" type="ORF">GPZ80_17420</name>
</gene>
<organism evidence="2 3">
    <name type="scientific">Actinokineospora xionganensis</name>
    <dbReference type="NCBI Taxonomy" id="2684470"/>
    <lineage>
        <taxon>Bacteria</taxon>
        <taxon>Bacillati</taxon>
        <taxon>Actinomycetota</taxon>
        <taxon>Actinomycetes</taxon>
        <taxon>Pseudonocardiales</taxon>
        <taxon>Pseudonocardiaceae</taxon>
        <taxon>Actinokineospora</taxon>
    </lineage>
</organism>
<comment type="caution">
    <text evidence="2">The sequence shown here is derived from an EMBL/GenBank/DDBJ whole genome shotgun (WGS) entry which is preliminary data.</text>
</comment>
<dbReference type="RefSeq" id="WP_187221425.1">
    <property type="nucleotide sequence ID" value="NZ_JABVED010000009.1"/>
</dbReference>
<evidence type="ECO:0000256" key="1">
    <source>
        <dbReference type="SAM" id="Phobius"/>
    </source>
</evidence>
<feature type="transmembrane region" description="Helical" evidence="1">
    <location>
        <begin position="91"/>
        <end position="109"/>
    </location>
</feature>
<reference evidence="2 3" key="1">
    <citation type="submission" date="2020-06" db="EMBL/GenBank/DDBJ databases">
        <title>Actinokineospora xiongansis sp. nov., isolated from soil of Baiyangdian.</title>
        <authorList>
            <person name="Zhang X."/>
        </authorList>
    </citation>
    <scope>NUCLEOTIDE SEQUENCE [LARGE SCALE GENOMIC DNA]</scope>
    <source>
        <strain evidence="2 3">HBU206404</strain>
    </source>
</reference>
<keyword evidence="1" id="KW-0812">Transmembrane</keyword>
<keyword evidence="1" id="KW-0472">Membrane</keyword>
<accession>A0ABR7L8E7</accession>
<feature type="transmembrane region" description="Helical" evidence="1">
    <location>
        <begin position="59"/>
        <end position="79"/>
    </location>
</feature>
<sequence length="138" mass="14539">MNNVNITRVAGWVAIAGSAFHLVATPFSRGSAWSEVFSLGWWNAVTLKPTPERLPVAEAFWLTPGSFAAPLLLFGALVVWSANQGHRVPAAFGWGLAAWGVVAVSLLPASPGWMFPLIGGLIVAGDRQCSGTRPKVSA</sequence>
<dbReference type="Proteomes" id="UP000734823">
    <property type="component" value="Unassembled WGS sequence"/>
</dbReference>